<name>A0A0S4PUC7_9HELI</name>
<gene>
    <name evidence="2" type="ORF">BN2458_PEG1022</name>
    <name evidence="3" type="ORF">LS75_009065</name>
</gene>
<evidence type="ECO:0000313" key="4">
    <source>
        <dbReference type="Proteomes" id="UP000029925"/>
    </source>
</evidence>
<evidence type="ECO:0000313" key="2">
    <source>
        <dbReference type="EMBL" id="CUU39907.1"/>
    </source>
</evidence>
<organism evidence="2 5">
    <name type="scientific">Helicobacter typhlonius</name>
    <dbReference type="NCBI Taxonomy" id="76936"/>
    <lineage>
        <taxon>Bacteria</taxon>
        <taxon>Pseudomonadati</taxon>
        <taxon>Campylobacterota</taxon>
        <taxon>Epsilonproteobacteria</taxon>
        <taxon>Campylobacterales</taxon>
        <taxon>Helicobacteraceae</taxon>
        <taxon>Helicobacter</taxon>
    </lineage>
</organism>
<feature type="transmembrane region" description="Helical" evidence="1">
    <location>
        <begin position="12"/>
        <end position="33"/>
    </location>
</feature>
<dbReference type="STRING" id="76936.BN2458_PEG1022"/>
<dbReference type="Proteomes" id="UP000064525">
    <property type="component" value="Chromosome I"/>
</dbReference>
<protein>
    <submittedName>
        <fullName evidence="2">Uncharacterized protein</fullName>
    </submittedName>
</protein>
<keyword evidence="1" id="KW-0472">Membrane</keyword>
<reference evidence="2" key="2">
    <citation type="submission" date="2015-11" db="EMBL/GenBank/DDBJ databases">
        <authorList>
            <person name="Zhang Y."/>
            <person name="Guo Z."/>
        </authorList>
    </citation>
    <scope>NUCLEOTIDE SEQUENCE</scope>
    <source>
        <strain evidence="2">1</strain>
    </source>
</reference>
<dbReference type="AlphaFoldDB" id="A0A0S4PUC7"/>
<reference evidence="5" key="3">
    <citation type="submission" date="2015-11" db="EMBL/GenBank/DDBJ databases">
        <authorList>
            <person name="Anvar S.Y."/>
        </authorList>
    </citation>
    <scope>NUCLEOTIDE SEQUENCE [LARGE SCALE GENOMIC DNA]</scope>
</reference>
<dbReference type="EMBL" id="LN907858">
    <property type="protein sequence ID" value="CUU39907.1"/>
    <property type="molecule type" value="Genomic_DNA"/>
</dbReference>
<keyword evidence="4" id="KW-1185">Reference proteome</keyword>
<reference evidence="3 4" key="1">
    <citation type="journal article" date="2014" name="Genome Announc.">
        <title>Draft genome sequences of eight enterohepatic helicobacter species isolated from both laboratory and wild rodents.</title>
        <authorList>
            <person name="Sheh A."/>
            <person name="Shen Z."/>
            <person name="Fox J.G."/>
        </authorList>
    </citation>
    <scope>NUCLEOTIDE SEQUENCE [LARGE SCALE GENOMIC DNA]</scope>
    <source>
        <strain evidence="3 4">MIT 98-6810</strain>
    </source>
</reference>
<dbReference type="KEGG" id="hty:BN2458_PEG1022"/>
<keyword evidence="1" id="KW-0812">Transmembrane</keyword>
<keyword evidence="1" id="KW-1133">Transmembrane helix</keyword>
<sequence>MQSYQEGYNILIPLILAMNARFLLMSATLSPYLKKTKSCVASTLKHSYLSICI</sequence>
<evidence type="ECO:0000256" key="1">
    <source>
        <dbReference type="SAM" id="Phobius"/>
    </source>
</evidence>
<dbReference type="EMBL" id="JRPF02000015">
    <property type="protein sequence ID" value="TLD77839.1"/>
    <property type="molecule type" value="Genomic_DNA"/>
</dbReference>
<dbReference type="Proteomes" id="UP000029925">
    <property type="component" value="Unassembled WGS sequence"/>
</dbReference>
<evidence type="ECO:0000313" key="3">
    <source>
        <dbReference type="EMBL" id="TLD77839.1"/>
    </source>
</evidence>
<proteinExistence type="predicted"/>
<evidence type="ECO:0000313" key="5">
    <source>
        <dbReference type="Proteomes" id="UP000064525"/>
    </source>
</evidence>
<accession>A0A0S4PUC7</accession>
<dbReference type="PATRIC" id="fig|76936.10.peg.998"/>